<evidence type="ECO:0000313" key="2">
    <source>
        <dbReference type="EMBL" id="OHB03703.1"/>
    </source>
</evidence>
<keyword evidence="1" id="KW-1133">Transmembrane helix</keyword>
<feature type="transmembrane region" description="Helical" evidence="1">
    <location>
        <begin position="54"/>
        <end position="73"/>
    </location>
</feature>
<accession>A0A1G2U2I2</accession>
<sequence length="127" mass="14757">MKFFKWGLVVTGILATLSFFCMFLYPTLFLFSYLAYFIGIILVLVSRKGLIYKFLALLVFLSLLVFIAFNLVFNSVSDVNTFLLFSRTINESIWTPNISVVLLLLFGILIWLYTLITYIKIKKQAHF</sequence>
<comment type="caution">
    <text evidence="2">The sequence shown here is derived from an EMBL/GenBank/DDBJ whole genome shotgun (WGS) entry which is preliminary data.</text>
</comment>
<keyword evidence="1" id="KW-0812">Transmembrane</keyword>
<dbReference type="EMBL" id="MHWE01000014">
    <property type="protein sequence ID" value="OHB03703.1"/>
    <property type="molecule type" value="Genomic_DNA"/>
</dbReference>
<dbReference type="AlphaFoldDB" id="A0A1G2U2I2"/>
<dbReference type="Proteomes" id="UP000176800">
    <property type="component" value="Unassembled WGS sequence"/>
</dbReference>
<protein>
    <submittedName>
        <fullName evidence="2">Uncharacterized protein</fullName>
    </submittedName>
</protein>
<reference evidence="2 3" key="1">
    <citation type="journal article" date="2016" name="Nat. Commun.">
        <title>Thousands of microbial genomes shed light on interconnected biogeochemical processes in an aquifer system.</title>
        <authorList>
            <person name="Anantharaman K."/>
            <person name="Brown C.T."/>
            <person name="Hug L.A."/>
            <person name="Sharon I."/>
            <person name="Castelle C.J."/>
            <person name="Probst A.J."/>
            <person name="Thomas B.C."/>
            <person name="Singh A."/>
            <person name="Wilkins M.J."/>
            <person name="Karaoz U."/>
            <person name="Brodie E.L."/>
            <person name="Williams K.H."/>
            <person name="Hubbard S.S."/>
            <person name="Banfield J.F."/>
        </authorList>
    </citation>
    <scope>NUCLEOTIDE SEQUENCE [LARGE SCALE GENOMIC DNA]</scope>
</reference>
<proteinExistence type="predicted"/>
<gene>
    <name evidence="2" type="ORF">A3B14_01510</name>
</gene>
<name>A0A1G2U2I2_9BACT</name>
<feature type="transmembrane region" description="Helical" evidence="1">
    <location>
        <begin position="31"/>
        <end position="47"/>
    </location>
</feature>
<evidence type="ECO:0000313" key="3">
    <source>
        <dbReference type="Proteomes" id="UP000176800"/>
    </source>
</evidence>
<feature type="transmembrane region" description="Helical" evidence="1">
    <location>
        <begin position="93"/>
        <end position="116"/>
    </location>
</feature>
<evidence type="ECO:0000256" key="1">
    <source>
        <dbReference type="SAM" id="Phobius"/>
    </source>
</evidence>
<organism evidence="2 3">
    <name type="scientific">Candidatus Zambryskibacteria bacterium RIFCSPLOWO2_01_FULL_45_21</name>
    <dbReference type="NCBI Taxonomy" id="1802761"/>
    <lineage>
        <taxon>Bacteria</taxon>
        <taxon>Candidatus Zambryskiibacteriota</taxon>
    </lineage>
</organism>
<keyword evidence="1" id="KW-0472">Membrane</keyword>